<keyword evidence="14 19" id="KW-0269">Exonuclease</keyword>
<evidence type="ECO:0000256" key="14">
    <source>
        <dbReference type="RuleBase" id="RU910737"/>
    </source>
</evidence>
<evidence type="ECO:0000259" key="16">
    <source>
        <dbReference type="SMART" id="SM00484"/>
    </source>
</evidence>
<comment type="similarity">
    <text evidence="2 14">Belongs to the XPG/RAD2 endonuclease family. EXO1 subfamily.</text>
</comment>
<reference evidence="18" key="1">
    <citation type="journal article" date="2015" name="Nat. Genet.">
        <title>The pineapple genome and the evolution of CAM photosynthesis.</title>
        <authorList>
            <person name="Ming R."/>
            <person name="VanBuren R."/>
            <person name="Wai C.M."/>
            <person name="Tang H."/>
            <person name="Schatz M.C."/>
            <person name="Bowers J.E."/>
            <person name="Lyons E."/>
            <person name="Wang M.L."/>
            <person name="Chen J."/>
            <person name="Biggers E."/>
            <person name="Zhang J."/>
            <person name="Huang L."/>
            <person name="Zhang L."/>
            <person name="Miao W."/>
            <person name="Zhang J."/>
            <person name="Ye Z."/>
            <person name="Miao C."/>
            <person name="Lin Z."/>
            <person name="Wang H."/>
            <person name="Zhou H."/>
            <person name="Yim W.C."/>
            <person name="Priest H.D."/>
            <person name="Zheng C."/>
            <person name="Woodhouse M."/>
            <person name="Edger P.P."/>
            <person name="Guyot R."/>
            <person name="Guo H.B."/>
            <person name="Guo H."/>
            <person name="Zheng G."/>
            <person name="Singh R."/>
            <person name="Sharma A."/>
            <person name="Min X."/>
            <person name="Zheng Y."/>
            <person name="Lee H."/>
            <person name="Gurtowski J."/>
            <person name="Sedlazeck F.J."/>
            <person name="Harkess A."/>
            <person name="McKain M.R."/>
            <person name="Liao Z."/>
            <person name="Fang J."/>
            <person name="Liu J."/>
            <person name="Zhang X."/>
            <person name="Zhang Q."/>
            <person name="Hu W."/>
            <person name="Qin Y."/>
            <person name="Wang K."/>
            <person name="Chen L.Y."/>
            <person name="Shirley N."/>
            <person name="Lin Y.R."/>
            <person name="Liu L.Y."/>
            <person name="Hernandez A.G."/>
            <person name="Wright C.L."/>
            <person name="Bulone V."/>
            <person name="Tuskan G.A."/>
            <person name="Heath K."/>
            <person name="Zee F."/>
            <person name="Moore P.H."/>
            <person name="Sunkar R."/>
            <person name="Leebens-Mack J.H."/>
            <person name="Mockler T."/>
            <person name="Bennetzen J.L."/>
            <person name="Freeling M."/>
            <person name="Sankoff D."/>
            <person name="Paterson A.H."/>
            <person name="Zhu X."/>
            <person name="Yang X."/>
            <person name="Smith J.A."/>
            <person name="Cushman J.C."/>
            <person name="Paull R.E."/>
            <person name="Yu Q."/>
        </authorList>
    </citation>
    <scope>NUCLEOTIDE SEQUENCE [LARGE SCALE GENOMIC DNA]</scope>
    <source>
        <strain evidence="18">cv. F153</strain>
    </source>
</reference>
<evidence type="ECO:0000256" key="12">
    <source>
        <dbReference type="ARBA" id="ARBA00023242"/>
    </source>
</evidence>
<evidence type="ECO:0000313" key="18">
    <source>
        <dbReference type="Proteomes" id="UP000515123"/>
    </source>
</evidence>
<dbReference type="FunFam" id="1.10.150.20:FF:000011">
    <property type="entry name" value="exonuclease 1"/>
    <property type="match status" value="1"/>
</dbReference>
<feature type="domain" description="XPG-I" evidence="16">
    <location>
        <begin position="141"/>
        <end position="217"/>
    </location>
</feature>
<evidence type="ECO:0000256" key="10">
    <source>
        <dbReference type="ARBA" id="ARBA00022881"/>
    </source>
</evidence>
<keyword evidence="12 14" id="KW-0539">Nucleus</keyword>
<dbReference type="SMART" id="SM00485">
    <property type="entry name" value="XPGN"/>
    <property type="match status" value="1"/>
</dbReference>
<evidence type="ECO:0000256" key="5">
    <source>
        <dbReference type="ARBA" id="ARBA00022723"/>
    </source>
</evidence>
<keyword evidence="11 14" id="KW-0234">DNA repair</keyword>
<comment type="subcellular location">
    <subcellularLocation>
        <location evidence="1 14">Nucleus</location>
    </subcellularLocation>
</comment>
<keyword evidence="14" id="KW-0238">DNA-binding</keyword>
<dbReference type="Gene3D" id="3.40.50.1010">
    <property type="entry name" value="5'-nuclease"/>
    <property type="match status" value="1"/>
</dbReference>
<evidence type="ECO:0000256" key="15">
    <source>
        <dbReference type="SAM" id="MobiDB-lite"/>
    </source>
</evidence>
<dbReference type="Pfam" id="PF00752">
    <property type="entry name" value="XPG_N"/>
    <property type="match status" value="1"/>
</dbReference>
<evidence type="ECO:0000256" key="1">
    <source>
        <dbReference type="ARBA" id="ARBA00004123"/>
    </source>
</evidence>
<dbReference type="SUPFAM" id="SSF88723">
    <property type="entry name" value="PIN domain-like"/>
    <property type="match status" value="1"/>
</dbReference>
<gene>
    <name evidence="19" type="primary">LOC109716741</name>
</gene>
<dbReference type="GeneID" id="109716741"/>
<keyword evidence="4 14" id="KW-0540">Nuclease</keyword>
<keyword evidence="18" id="KW-1185">Reference proteome</keyword>
<evidence type="ECO:0000313" key="19">
    <source>
        <dbReference type="RefSeq" id="XP_020097885.1"/>
    </source>
</evidence>
<evidence type="ECO:0000256" key="9">
    <source>
        <dbReference type="ARBA" id="ARBA00022842"/>
    </source>
</evidence>
<keyword evidence="9 14" id="KW-0460">Magnesium</keyword>
<evidence type="ECO:0000256" key="13">
    <source>
        <dbReference type="ARBA" id="ARBA00060210"/>
    </source>
</evidence>
<evidence type="ECO:0000256" key="2">
    <source>
        <dbReference type="ARBA" id="ARBA00010563"/>
    </source>
</evidence>
<keyword evidence="7 14" id="KW-0228">DNA excision</keyword>
<evidence type="ECO:0000256" key="4">
    <source>
        <dbReference type="ARBA" id="ARBA00022722"/>
    </source>
</evidence>
<dbReference type="GO" id="GO:0017108">
    <property type="term" value="F:5'-flap endonuclease activity"/>
    <property type="evidence" value="ECO:0007669"/>
    <property type="project" value="TreeGrafter"/>
</dbReference>
<feature type="domain" description="XPG N-terminal" evidence="17">
    <location>
        <begin position="1"/>
        <end position="102"/>
    </location>
</feature>
<dbReference type="Pfam" id="PF00867">
    <property type="entry name" value="XPG_I"/>
    <property type="match status" value="1"/>
</dbReference>
<dbReference type="InterPro" id="IPR044752">
    <property type="entry name" value="PIN-like_EXO1"/>
</dbReference>
<dbReference type="InterPro" id="IPR019974">
    <property type="entry name" value="XPG_CS"/>
</dbReference>
<keyword evidence="6 14" id="KW-0227">DNA damage</keyword>
<dbReference type="CDD" id="cd09901">
    <property type="entry name" value="H3TH_FEN1-like"/>
    <property type="match status" value="1"/>
</dbReference>
<dbReference type="FunFam" id="3.40.50.1010:FF:000002">
    <property type="entry name" value="Exonuclease 1, putative"/>
    <property type="match status" value="1"/>
</dbReference>
<dbReference type="SMART" id="SM00279">
    <property type="entry name" value="HhH2"/>
    <property type="match status" value="1"/>
</dbReference>
<dbReference type="InterPro" id="IPR036279">
    <property type="entry name" value="5-3_exonuclease_C_sf"/>
</dbReference>
<dbReference type="GO" id="GO:0005634">
    <property type="term" value="C:nucleus"/>
    <property type="evidence" value="ECO:0007669"/>
    <property type="project" value="UniProtKB-SubCell"/>
</dbReference>
<dbReference type="InterPro" id="IPR006084">
    <property type="entry name" value="XPG/Rad2"/>
</dbReference>
<protein>
    <recommendedName>
        <fullName evidence="3 14">Exonuclease 1</fullName>
        <ecNumber evidence="14">3.1.-.-</ecNumber>
    </recommendedName>
</protein>
<feature type="region of interest" description="Disordered" evidence="15">
    <location>
        <begin position="488"/>
        <end position="510"/>
    </location>
</feature>
<keyword evidence="10 14" id="KW-0267">Excision nuclease</keyword>
<evidence type="ECO:0000256" key="11">
    <source>
        <dbReference type="ARBA" id="ARBA00023204"/>
    </source>
</evidence>
<dbReference type="InterPro" id="IPR006086">
    <property type="entry name" value="XPG-I_dom"/>
</dbReference>
<keyword evidence="5 14" id="KW-0479">Metal-binding</keyword>
<comment type="cofactor">
    <cofactor evidence="14">
        <name>Mg(2+)</name>
        <dbReference type="ChEBI" id="CHEBI:18420"/>
    </cofactor>
    <text evidence="14">Binds 2 magnesium ions per subunit. They probably participate in the reaction catalyzed by the enzyme. May bind an additional third magnesium ion after substrate binding.</text>
</comment>
<evidence type="ECO:0000259" key="17">
    <source>
        <dbReference type="SMART" id="SM00485"/>
    </source>
</evidence>
<dbReference type="InterPro" id="IPR008918">
    <property type="entry name" value="HhH2"/>
</dbReference>
<name>A0A6P5FY22_ANACO</name>
<dbReference type="GO" id="GO:0006281">
    <property type="term" value="P:DNA repair"/>
    <property type="evidence" value="ECO:0007669"/>
    <property type="project" value="UniProtKB-UniRule"/>
</dbReference>
<evidence type="ECO:0000256" key="8">
    <source>
        <dbReference type="ARBA" id="ARBA00022801"/>
    </source>
</evidence>
<comment type="function">
    <text evidence="14">5'-&gt;3' double-stranded DNA exonuclease which may also possess a cryptic 3'-&gt;5' double-stranded DNA exonuclease activity. Functions in DNA mismatch repair.</text>
</comment>
<dbReference type="PROSITE" id="PS00842">
    <property type="entry name" value="XPG_2"/>
    <property type="match status" value="1"/>
</dbReference>
<dbReference type="InterPro" id="IPR006085">
    <property type="entry name" value="XPG_DNA_repair_N"/>
</dbReference>
<dbReference type="PANTHER" id="PTHR11081:SF8">
    <property type="entry name" value="EXONUCLEASE 1"/>
    <property type="match status" value="1"/>
</dbReference>
<evidence type="ECO:0000256" key="3">
    <source>
        <dbReference type="ARBA" id="ARBA00020324"/>
    </source>
</evidence>
<comment type="function">
    <text evidence="13">Putative 5'-&gt;3' double-stranded DNA exonuclease which may also contain a cryptic 3'-&gt;5' double-stranded DNA exonuclease activity. May be involved in DNA mismatch repair (MMR).</text>
</comment>
<dbReference type="GO" id="GO:0003677">
    <property type="term" value="F:DNA binding"/>
    <property type="evidence" value="ECO:0007669"/>
    <property type="project" value="UniProtKB-UniRule"/>
</dbReference>
<dbReference type="InterPro" id="IPR029060">
    <property type="entry name" value="PIN-like_dom_sf"/>
</dbReference>
<sequence>MGIQNLLRFMRPFIEPVHIKKYSGKRVGIDAYSWMHKGAYSCSMELCLGSQCDVAKRYLKYFMHHINLLRHYNVIPVVVFDGGNTPSKSATEDERHRRREANLVQANEKLKEGDVGVAVEFFRKAVQITPSMAHQLIQILRSESVEFVVAPYEADAQLAYLATLEADQGGITAVITEDSDLIAYGCKSIIFKMDRFGNGEEFLMDRIFSAVTEGLSFKHFDKEMFTGMCVLAGCDFLPSIPGIGTKRAYSLVSKYKNLDRVLSVLKLDKKYRVPEDYSDSFGKAIAIFHHARIYDVETKALKHLKPLEQKYLQYLNGDLDLLGPELPSSMAAAIAEGNLNPITMEAFNQTPAAESCAAFDHIDKNESQTSSAEESCITILSDLSRNQDIIAIDEISLDKNKYMKEALALTKLIAPSRCNQEVENKVEWKEIPKNNPFKKRKLENQQQERQNITESASVLTNVEQAGTVWSQVSQESVESKPMKKLLIDKQEISKKARSRNGRSNAKSERNGILKFFRRL</sequence>
<dbReference type="Gene3D" id="1.10.150.20">
    <property type="entry name" value="5' to 3' exonuclease, C-terminal subdomain"/>
    <property type="match status" value="1"/>
</dbReference>
<dbReference type="GO" id="GO:0046872">
    <property type="term" value="F:metal ion binding"/>
    <property type="evidence" value="ECO:0007669"/>
    <property type="project" value="UniProtKB-UniRule"/>
</dbReference>
<dbReference type="RefSeq" id="XP_020097885.1">
    <property type="nucleotide sequence ID" value="XM_020242296.1"/>
</dbReference>
<dbReference type="SMART" id="SM00484">
    <property type="entry name" value="XPGI"/>
    <property type="match status" value="1"/>
</dbReference>
<reference evidence="19" key="2">
    <citation type="submission" date="2025-08" db="UniProtKB">
        <authorList>
            <consortium name="RefSeq"/>
        </authorList>
    </citation>
    <scope>IDENTIFICATION</scope>
    <source>
        <tissue evidence="19">Leaf</tissue>
    </source>
</reference>
<dbReference type="PRINTS" id="PR00853">
    <property type="entry name" value="XPGRADSUPER"/>
</dbReference>
<organism evidence="18 19">
    <name type="scientific">Ananas comosus</name>
    <name type="common">Pineapple</name>
    <name type="synonym">Ananas ananas</name>
    <dbReference type="NCBI Taxonomy" id="4615"/>
    <lineage>
        <taxon>Eukaryota</taxon>
        <taxon>Viridiplantae</taxon>
        <taxon>Streptophyta</taxon>
        <taxon>Embryophyta</taxon>
        <taxon>Tracheophyta</taxon>
        <taxon>Spermatophyta</taxon>
        <taxon>Magnoliopsida</taxon>
        <taxon>Liliopsida</taxon>
        <taxon>Poales</taxon>
        <taxon>Bromeliaceae</taxon>
        <taxon>Bromelioideae</taxon>
        <taxon>Ananas</taxon>
    </lineage>
</organism>
<dbReference type="Proteomes" id="UP000515123">
    <property type="component" value="Linkage group 10"/>
</dbReference>
<dbReference type="SUPFAM" id="SSF47807">
    <property type="entry name" value="5' to 3' exonuclease, C-terminal subdomain"/>
    <property type="match status" value="1"/>
</dbReference>
<dbReference type="EC" id="3.1.-.-" evidence="14"/>
<evidence type="ECO:0000256" key="6">
    <source>
        <dbReference type="ARBA" id="ARBA00022763"/>
    </source>
</evidence>
<keyword evidence="8 14" id="KW-0378">Hydrolase</keyword>
<proteinExistence type="inferred from homology"/>
<evidence type="ECO:0000256" key="7">
    <source>
        <dbReference type="ARBA" id="ARBA00022769"/>
    </source>
</evidence>
<accession>A0A6P5FY22</accession>
<dbReference type="OrthoDB" id="26491at2759"/>
<dbReference type="CDD" id="cd09857">
    <property type="entry name" value="PIN_EXO1"/>
    <property type="match status" value="1"/>
</dbReference>
<dbReference type="AlphaFoldDB" id="A0A6P5FY22"/>
<dbReference type="GO" id="GO:0035312">
    <property type="term" value="F:5'-3' DNA exonuclease activity"/>
    <property type="evidence" value="ECO:0007669"/>
    <property type="project" value="UniProtKB-UniRule"/>
</dbReference>
<dbReference type="PANTHER" id="PTHR11081">
    <property type="entry name" value="FLAP ENDONUCLEASE FAMILY MEMBER"/>
    <property type="match status" value="1"/>
</dbReference>